<keyword evidence="6" id="KW-1185">Reference proteome</keyword>
<keyword evidence="1" id="KW-0805">Transcription regulation</keyword>
<dbReference type="Proteomes" id="UP001305606">
    <property type="component" value="Chromosome"/>
</dbReference>
<feature type="domain" description="Putative zinc-finger" evidence="4">
    <location>
        <begin position="37"/>
        <end position="65"/>
    </location>
</feature>
<evidence type="ECO:0000259" key="4">
    <source>
        <dbReference type="Pfam" id="PF13490"/>
    </source>
</evidence>
<name>A0ABY9UXX8_9ACTN</name>
<dbReference type="Gene3D" id="1.10.10.1320">
    <property type="entry name" value="Anti-sigma factor, zinc-finger domain"/>
    <property type="match status" value="1"/>
</dbReference>
<dbReference type="Pfam" id="PF13490">
    <property type="entry name" value="zf-HC2"/>
    <property type="match status" value="1"/>
</dbReference>
<proteinExistence type="predicted"/>
<protein>
    <submittedName>
        <fullName evidence="5">Zf-HC2 domain-containing protein</fullName>
    </submittedName>
</protein>
<keyword evidence="2" id="KW-0804">Transcription</keyword>
<gene>
    <name evidence="5" type="ORF">PS467_19885</name>
</gene>
<evidence type="ECO:0000313" key="5">
    <source>
        <dbReference type="EMBL" id="WNE97430.1"/>
    </source>
</evidence>
<organism evidence="5 6">
    <name type="scientific">Streptomyces luomodiensis</name>
    <dbReference type="NCBI Taxonomy" id="3026192"/>
    <lineage>
        <taxon>Bacteria</taxon>
        <taxon>Bacillati</taxon>
        <taxon>Actinomycetota</taxon>
        <taxon>Actinomycetes</taxon>
        <taxon>Kitasatosporales</taxon>
        <taxon>Streptomycetaceae</taxon>
        <taxon>Streptomyces</taxon>
    </lineage>
</organism>
<evidence type="ECO:0000256" key="2">
    <source>
        <dbReference type="ARBA" id="ARBA00023163"/>
    </source>
</evidence>
<dbReference type="InterPro" id="IPR027383">
    <property type="entry name" value="Znf_put"/>
</dbReference>
<dbReference type="RefSeq" id="WP_311036419.1">
    <property type="nucleotide sequence ID" value="NZ_CP117522.1"/>
</dbReference>
<reference evidence="5 6" key="1">
    <citation type="submission" date="2023-02" db="EMBL/GenBank/DDBJ databases">
        <title>Streptomyces sp. SCA4-21 with antifungal activity against Fusarium oxysporum f. sp. cubense, Streptomyces sp. SCA2-17 with antifungal activity against Fusarium oxysporum f. sp. cubense.</title>
        <authorList>
            <person name="Qi D."/>
        </authorList>
    </citation>
    <scope>NUCLEOTIDE SEQUENCE [LARGE SCALE GENOMIC DNA]</scope>
    <source>
        <strain evidence="5 6">SCA4-21</strain>
    </source>
</reference>
<feature type="compositionally biased region" description="Basic and acidic residues" evidence="3">
    <location>
        <begin position="99"/>
        <end position="109"/>
    </location>
</feature>
<evidence type="ECO:0000256" key="1">
    <source>
        <dbReference type="ARBA" id="ARBA00023015"/>
    </source>
</evidence>
<sequence length="193" mass="20703">MSRWTWWRTTRTAPITRTAQATTERRRTTRCPVGAPMLQSYLDGELDAPAAARVRAHVAECHRCARELAVYQRIGEALAARGATDEAVLDRLRDFAESLAERESRERGADPMPGAEPVPAADPVPRTETVPGAEAVPRTEPAPRTDSMPRTEAVPAADPVPRTEPVPGTETVPGTAPGAERDADQGAVHKAGG</sequence>
<evidence type="ECO:0000313" key="6">
    <source>
        <dbReference type="Proteomes" id="UP001305606"/>
    </source>
</evidence>
<accession>A0ABY9UXX8</accession>
<evidence type="ECO:0000256" key="3">
    <source>
        <dbReference type="SAM" id="MobiDB-lite"/>
    </source>
</evidence>
<dbReference type="InterPro" id="IPR041916">
    <property type="entry name" value="Anti_sigma_zinc_sf"/>
</dbReference>
<dbReference type="EMBL" id="CP117522">
    <property type="protein sequence ID" value="WNE97430.1"/>
    <property type="molecule type" value="Genomic_DNA"/>
</dbReference>
<feature type="region of interest" description="Disordered" evidence="3">
    <location>
        <begin position="99"/>
        <end position="193"/>
    </location>
</feature>